<feature type="transmembrane region" description="Helical" evidence="8">
    <location>
        <begin position="124"/>
        <end position="146"/>
    </location>
</feature>
<accession>A0A1M5E8Z3</accession>
<evidence type="ECO:0000256" key="5">
    <source>
        <dbReference type="ARBA" id="ARBA00022692"/>
    </source>
</evidence>
<dbReference type="PANTHER" id="PTHR34975:SF2">
    <property type="entry name" value="SPORE GERMINATION PROTEIN A2"/>
    <property type="match status" value="1"/>
</dbReference>
<dbReference type="PANTHER" id="PTHR34975">
    <property type="entry name" value="SPORE GERMINATION PROTEIN A2"/>
    <property type="match status" value="1"/>
</dbReference>
<evidence type="ECO:0000256" key="1">
    <source>
        <dbReference type="ARBA" id="ARBA00004141"/>
    </source>
</evidence>
<evidence type="ECO:0000256" key="6">
    <source>
        <dbReference type="ARBA" id="ARBA00022989"/>
    </source>
</evidence>
<keyword evidence="7 8" id="KW-0472">Membrane</keyword>
<dbReference type="Pfam" id="PF03845">
    <property type="entry name" value="Spore_permease"/>
    <property type="match status" value="1"/>
</dbReference>
<evidence type="ECO:0000256" key="4">
    <source>
        <dbReference type="ARBA" id="ARBA00022544"/>
    </source>
</evidence>
<evidence type="ECO:0000256" key="3">
    <source>
        <dbReference type="ARBA" id="ARBA00022448"/>
    </source>
</evidence>
<reference evidence="10" key="1">
    <citation type="submission" date="2016-11" db="EMBL/GenBank/DDBJ databases">
        <authorList>
            <person name="Varghese N."/>
            <person name="Submissions S."/>
        </authorList>
    </citation>
    <scope>NUCLEOTIDE SEQUENCE [LARGE SCALE GENOMIC DNA]</scope>
    <source>
        <strain evidence="10">DSM 11792</strain>
    </source>
</reference>
<organism evidence="9 10">
    <name type="scientific">Desulfofundulus australicus DSM 11792</name>
    <dbReference type="NCBI Taxonomy" id="1121425"/>
    <lineage>
        <taxon>Bacteria</taxon>
        <taxon>Bacillati</taxon>
        <taxon>Bacillota</taxon>
        <taxon>Clostridia</taxon>
        <taxon>Eubacteriales</taxon>
        <taxon>Peptococcaceae</taxon>
        <taxon>Desulfofundulus</taxon>
    </lineage>
</organism>
<evidence type="ECO:0000313" key="9">
    <source>
        <dbReference type="EMBL" id="SHF75650.1"/>
    </source>
</evidence>
<proteinExistence type="inferred from homology"/>
<dbReference type="AlphaFoldDB" id="A0A1M5E8Z3"/>
<feature type="transmembrane region" description="Helical" evidence="8">
    <location>
        <begin position="209"/>
        <end position="227"/>
    </location>
</feature>
<feature type="transmembrane region" description="Helical" evidence="8">
    <location>
        <begin position="239"/>
        <end position="260"/>
    </location>
</feature>
<keyword evidence="5 8" id="KW-0812">Transmembrane</keyword>
<keyword evidence="10" id="KW-1185">Reference proteome</keyword>
<dbReference type="InterPro" id="IPR004761">
    <property type="entry name" value="Spore_GerAB"/>
</dbReference>
<feature type="transmembrane region" description="Helical" evidence="8">
    <location>
        <begin position="166"/>
        <end position="188"/>
    </location>
</feature>
<dbReference type="Proteomes" id="UP000184196">
    <property type="component" value="Unassembled WGS sequence"/>
</dbReference>
<keyword evidence="3" id="KW-0813">Transport</keyword>
<sequence>MTLTIVREFGELIAAALMPRTPQVVYATLMVTVCSYGIYHGLEVLARVMELTYPWILILFGLILILVAGHMEPSNLLPVLQSDVKTIIHSCLNPIAWRGEVFILGMFFTSLARPDLARRNGFIAVLAVGLILTINALACTAVFGVTTGRLNFATFELVRLAGFGPFLTRLDALWMIIWIVGIFGKVALFHYATVTGTAQLFRLKNHRCIIAPLSILLIAFSLSQFNSLTSLLSWLTGPWIPYAFLYEMGVPTFLLIVALLKGKKIASRNKLSKN</sequence>
<evidence type="ECO:0000256" key="8">
    <source>
        <dbReference type="SAM" id="Phobius"/>
    </source>
</evidence>
<feature type="transmembrane region" description="Helical" evidence="8">
    <location>
        <begin position="23"/>
        <end position="39"/>
    </location>
</feature>
<evidence type="ECO:0000256" key="2">
    <source>
        <dbReference type="ARBA" id="ARBA00007998"/>
    </source>
</evidence>
<keyword evidence="4" id="KW-0309">Germination</keyword>
<name>A0A1M5E8Z3_9FIRM</name>
<evidence type="ECO:0000313" key="10">
    <source>
        <dbReference type="Proteomes" id="UP000184196"/>
    </source>
</evidence>
<feature type="transmembrane region" description="Helical" evidence="8">
    <location>
        <begin position="95"/>
        <end position="112"/>
    </location>
</feature>
<comment type="subcellular location">
    <subcellularLocation>
        <location evidence="1">Membrane</location>
        <topology evidence="1">Multi-pass membrane protein</topology>
    </subcellularLocation>
</comment>
<dbReference type="EMBL" id="FQUW01000071">
    <property type="protein sequence ID" value="SHF75650.1"/>
    <property type="molecule type" value="Genomic_DNA"/>
</dbReference>
<keyword evidence="6 8" id="KW-1133">Transmembrane helix</keyword>
<feature type="transmembrane region" description="Helical" evidence="8">
    <location>
        <begin position="51"/>
        <end position="71"/>
    </location>
</feature>
<dbReference type="GO" id="GO:0016020">
    <property type="term" value="C:membrane"/>
    <property type="evidence" value="ECO:0007669"/>
    <property type="project" value="UniProtKB-SubCell"/>
</dbReference>
<evidence type="ECO:0000256" key="7">
    <source>
        <dbReference type="ARBA" id="ARBA00023136"/>
    </source>
</evidence>
<dbReference type="GO" id="GO:0009847">
    <property type="term" value="P:spore germination"/>
    <property type="evidence" value="ECO:0007669"/>
    <property type="project" value="InterPro"/>
</dbReference>
<dbReference type="RefSeq" id="WP_242656002.1">
    <property type="nucleotide sequence ID" value="NZ_FQUW01000071.1"/>
</dbReference>
<gene>
    <name evidence="9" type="ORF">SAMN02745218_03008</name>
</gene>
<protein>
    <submittedName>
        <fullName evidence="9">Spore germination protein KB</fullName>
    </submittedName>
</protein>
<comment type="similarity">
    <text evidence="2">Belongs to the amino acid-polyamine-organocation (APC) superfamily. Spore germination protein (SGP) (TC 2.A.3.9) family.</text>
</comment>